<dbReference type="Pfam" id="PF05593">
    <property type="entry name" value="RHS_repeat"/>
    <property type="match status" value="1"/>
</dbReference>
<dbReference type="Proteomes" id="UP000831532">
    <property type="component" value="Chromosome"/>
</dbReference>
<protein>
    <submittedName>
        <fullName evidence="1">Uncharacterized protein</fullName>
    </submittedName>
</protein>
<proteinExistence type="predicted"/>
<name>A0ABY4ALK0_9BURK</name>
<dbReference type="InterPro" id="IPR031325">
    <property type="entry name" value="RHS_repeat"/>
</dbReference>
<keyword evidence="2" id="KW-1185">Reference proteome</keyword>
<evidence type="ECO:0000313" key="1">
    <source>
        <dbReference type="EMBL" id="UOD33473.1"/>
    </source>
</evidence>
<dbReference type="EMBL" id="CP063361">
    <property type="protein sequence ID" value="UOD33473.1"/>
    <property type="molecule type" value="Genomic_DNA"/>
</dbReference>
<organism evidence="1 2">
    <name type="scientific">Massilia violaceinigra</name>
    <dbReference type="NCBI Taxonomy" id="2045208"/>
    <lineage>
        <taxon>Bacteria</taxon>
        <taxon>Pseudomonadati</taxon>
        <taxon>Pseudomonadota</taxon>
        <taxon>Betaproteobacteria</taxon>
        <taxon>Burkholderiales</taxon>
        <taxon>Oxalobacteraceae</taxon>
        <taxon>Telluria group</taxon>
        <taxon>Massilia</taxon>
    </lineage>
</organism>
<accession>A0ABY4ALK0</accession>
<reference evidence="1 2" key="1">
    <citation type="submission" date="2020-10" db="EMBL/GenBank/DDBJ databases">
        <title>Genome analysis of Massilia species.</title>
        <authorList>
            <person name="Jung D.-H."/>
        </authorList>
    </citation>
    <scope>NUCLEOTIDE SEQUENCE [LARGE SCALE GENOMIC DNA]</scope>
    <source>
        <strain evidence="2">sipir</strain>
    </source>
</reference>
<gene>
    <name evidence="1" type="ORF">INH39_19820</name>
</gene>
<sequence>MTSRTDSMGRVSKGTYDTFNRLITSSTDWGSRRR</sequence>
<evidence type="ECO:0000313" key="2">
    <source>
        <dbReference type="Proteomes" id="UP000831532"/>
    </source>
</evidence>